<keyword evidence="3" id="KW-1185">Reference proteome</keyword>
<evidence type="ECO:0000313" key="2">
    <source>
        <dbReference type="EMBL" id="KAF4037980.1"/>
    </source>
</evidence>
<name>A0A833T2N1_PHYIN</name>
<proteinExistence type="predicted"/>
<dbReference type="Proteomes" id="UP000602510">
    <property type="component" value="Unassembled WGS sequence"/>
</dbReference>
<evidence type="ECO:0000313" key="3">
    <source>
        <dbReference type="Proteomes" id="UP000602510"/>
    </source>
</evidence>
<dbReference type="EMBL" id="WSZM01000221">
    <property type="protein sequence ID" value="KAF4037980.1"/>
    <property type="molecule type" value="Genomic_DNA"/>
</dbReference>
<sequence>MQRSPTATCGLVSLNEAKLSYLDGATPGTAAASKALVCDDFSSITGLQMISSNMYRLGSTSLDFAPIIKVSAGAATASKALILNSSGRLRMAGGTASTNCYDFYNGGSFKEIVSIFRDNDDAGLTIGTKAQTTQKCSPLLALVSGYDVSGVSGTSSAGTVEMLRCQTNMVGGVGSTHISGLFHGYVQSTNYSQLYTNQPSLNFAVNTSTTTSLATSNNLLLSSTNGVIINSLTPANSSNVKLRVAGNVCVGSNTQGDMQMNVLDNGVSSSNGVIAMRFGYQLAVNDCITMAYTMAGQGSSSNKLSFDVYGIANLASGRVGVGTGSPSAFFHVSGSVSSTLASTGVYGEYGSAASANNQLGPITKNISIKASDGILTSTSFFAVSDRRVKKDITELTLEESYGFVNDITPVRYRLKTSARNTIKEVGYIAQDLKEFIPLLTFTQEENLPAECVDDIKNTKLGVDFSRVVCYLHAVLKDLIREIDELKKLVHS</sequence>
<reference evidence="2" key="1">
    <citation type="submission" date="2020-04" db="EMBL/GenBank/DDBJ databases">
        <title>Hybrid Assembly of Korean Phytophthora infestans isolates.</title>
        <authorList>
            <person name="Prokchorchik M."/>
            <person name="Lee Y."/>
            <person name="Seo J."/>
            <person name="Cho J.-H."/>
            <person name="Park Y.-E."/>
            <person name="Jang D.-C."/>
            <person name="Im J.-S."/>
            <person name="Choi J.-G."/>
            <person name="Park H.-J."/>
            <person name="Lee G.-B."/>
            <person name="Lee Y.-G."/>
            <person name="Hong S.-Y."/>
            <person name="Cho K."/>
            <person name="Sohn K.H."/>
        </authorList>
    </citation>
    <scope>NUCLEOTIDE SEQUENCE</scope>
    <source>
        <strain evidence="2">KR_1_A1</strain>
    </source>
</reference>
<evidence type="ECO:0000259" key="1">
    <source>
        <dbReference type="PROSITE" id="PS51688"/>
    </source>
</evidence>
<feature type="domain" description="Peptidase S74" evidence="1">
    <location>
        <begin position="384"/>
        <end position="489"/>
    </location>
</feature>
<dbReference type="AlphaFoldDB" id="A0A833T2N1"/>
<dbReference type="Pfam" id="PF13884">
    <property type="entry name" value="Peptidase_S74"/>
    <property type="match status" value="1"/>
</dbReference>
<accession>A0A833T2N1</accession>
<dbReference type="PROSITE" id="PS51688">
    <property type="entry name" value="ICA"/>
    <property type="match status" value="1"/>
</dbReference>
<organism evidence="2 3">
    <name type="scientific">Phytophthora infestans</name>
    <name type="common">Potato late blight agent</name>
    <name type="synonym">Botrytis infestans</name>
    <dbReference type="NCBI Taxonomy" id="4787"/>
    <lineage>
        <taxon>Eukaryota</taxon>
        <taxon>Sar</taxon>
        <taxon>Stramenopiles</taxon>
        <taxon>Oomycota</taxon>
        <taxon>Peronosporomycetes</taxon>
        <taxon>Peronosporales</taxon>
        <taxon>Peronosporaceae</taxon>
        <taxon>Phytophthora</taxon>
    </lineage>
</organism>
<gene>
    <name evidence="2" type="ORF">GN244_ATG09910</name>
</gene>
<dbReference type="InterPro" id="IPR030392">
    <property type="entry name" value="S74_ICA"/>
</dbReference>
<protein>
    <submittedName>
        <fullName evidence="2">Chaperone of endosialidase</fullName>
    </submittedName>
</protein>
<comment type="caution">
    <text evidence="2">The sequence shown here is derived from an EMBL/GenBank/DDBJ whole genome shotgun (WGS) entry which is preliminary data.</text>
</comment>